<keyword evidence="15" id="KW-1185">Reference proteome</keyword>
<dbReference type="InterPro" id="IPR050794">
    <property type="entry name" value="CPA2_transporter"/>
</dbReference>
<keyword evidence="3" id="KW-0633">Potassium transport</keyword>
<reference evidence="14 15" key="1">
    <citation type="submission" date="2023-01" db="EMBL/GenBank/DDBJ databases">
        <authorList>
            <person name="Kreplak J."/>
        </authorList>
    </citation>
    <scope>NUCLEOTIDE SEQUENCE [LARGE SCALE GENOMIC DNA]</scope>
</reference>
<keyword evidence="7" id="KW-0406">Ion transport</keyword>
<dbReference type="GO" id="GO:1902600">
    <property type="term" value="P:proton transmembrane transport"/>
    <property type="evidence" value="ECO:0007669"/>
    <property type="project" value="InterPro"/>
</dbReference>
<keyword evidence="8 11" id="KW-0472">Membrane</keyword>
<evidence type="ECO:0000259" key="13">
    <source>
        <dbReference type="Pfam" id="PF23259"/>
    </source>
</evidence>
<dbReference type="Pfam" id="PF00999">
    <property type="entry name" value="Na_H_Exchanger"/>
    <property type="match status" value="1"/>
</dbReference>
<name>A0AAV1AWF6_VICFA</name>
<dbReference type="InterPro" id="IPR057290">
    <property type="entry name" value="CHX17_C"/>
</dbReference>
<feature type="domain" description="Cation/H+ exchanger transmembrane" evidence="12">
    <location>
        <begin position="61"/>
        <end position="443"/>
    </location>
</feature>
<feature type="transmembrane region" description="Helical" evidence="11">
    <location>
        <begin position="356"/>
        <end position="384"/>
    </location>
</feature>
<evidence type="ECO:0000256" key="3">
    <source>
        <dbReference type="ARBA" id="ARBA00022538"/>
    </source>
</evidence>
<dbReference type="GO" id="GO:0015297">
    <property type="term" value="F:antiporter activity"/>
    <property type="evidence" value="ECO:0007669"/>
    <property type="project" value="InterPro"/>
</dbReference>
<dbReference type="Gene3D" id="1.20.1530.20">
    <property type="match status" value="1"/>
</dbReference>
<feature type="transmembrane region" description="Helical" evidence="11">
    <location>
        <begin position="284"/>
        <end position="315"/>
    </location>
</feature>
<feature type="transmembrane region" description="Helical" evidence="11">
    <location>
        <begin position="214"/>
        <end position="234"/>
    </location>
</feature>
<evidence type="ECO:0000256" key="2">
    <source>
        <dbReference type="ARBA" id="ARBA00022448"/>
    </source>
</evidence>
<feature type="transmembrane region" description="Helical" evidence="11">
    <location>
        <begin position="422"/>
        <end position="443"/>
    </location>
</feature>
<protein>
    <recommendedName>
        <fullName evidence="16">Cation/H+ exchanger domain-containing protein</fullName>
    </recommendedName>
</protein>
<gene>
    <name evidence="14" type="ORF">VFH_V089440</name>
</gene>
<evidence type="ECO:0000256" key="7">
    <source>
        <dbReference type="ARBA" id="ARBA00023065"/>
    </source>
</evidence>
<evidence type="ECO:0000256" key="10">
    <source>
        <dbReference type="SAM" id="MobiDB-lite"/>
    </source>
</evidence>
<dbReference type="EMBL" id="OX451740">
    <property type="protein sequence ID" value="CAI8613618.1"/>
    <property type="molecule type" value="Genomic_DNA"/>
</dbReference>
<evidence type="ECO:0000256" key="8">
    <source>
        <dbReference type="ARBA" id="ARBA00023136"/>
    </source>
</evidence>
<dbReference type="Proteomes" id="UP001157006">
    <property type="component" value="Chromosome 5"/>
</dbReference>
<dbReference type="GO" id="GO:0016020">
    <property type="term" value="C:membrane"/>
    <property type="evidence" value="ECO:0007669"/>
    <property type="project" value="UniProtKB-SubCell"/>
</dbReference>
<dbReference type="PANTHER" id="PTHR32468:SF74">
    <property type="entry name" value="CATION_H(+) ANTIPORTER 21-RELATED"/>
    <property type="match status" value="1"/>
</dbReference>
<feature type="transmembrane region" description="Helical" evidence="11">
    <location>
        <begin position="107"/>
        <end position="126"/>
    </location>
</feature>
<evidence type="ECO:0000256" key="6">
    <source>
        <dbReference type="ARBA" id="ARBA00022989"/>
    </source>
</evidence>
<accession>A0AAV1AWF6</accession>
<keyword evidence="4 11" id="KW-0812">Transmembrane</keyword>
<feature type="transmembrane region" description="Helical" evidence="11">
    <location>
        <begin position="327"/>
        <end position="344"/>
    </location>
</feature>
<dbReference type="GO" id="GO:0006885">
    <property type="term" value="P:regulation of pH"/>
    <property type="evidence" value="ECO:0007669"/>
    <property type="project" value="TreeGrafter"/>
</dbReference>
<evidence type="ECO:0000256" key="9">
    <source>
        <dbReference type="ARBA" id="ARBA00038341"/>
    </source>
</evidence>
<evidence type="ECO:0000256" key="11">
    <source>
        <dbReference type="SAM" id="Phobius"/>
    </source>
</evidence>
<evidence type="ECO:0000256" key="4">
    <source>
        <dbReference type="ARBA" id="ARBA00022692"/>
    </source>
</evidence>
<keyword evidence="2" id="KW-0813">Transport</keyword>
<evidence type="ECO:0000313" key="15">
    <source>
        <dbReference type="Proteomes" id="UP001157006"/>
    </source>
</evidence>
<dbReference type="GO" id="GO:0006813">
    <property type="term" value="P:potassium ion transport"/>
    <property type="evidence" value="ECO:0007669"/>
    <property type="project" value="UniProtKB-KW"/>
</dbReference>
<dbReference type="Pfam" id="PF23259">
    <property type="entry name" value="CHX17_C"/>
    <property type="match status" value="1"/>
</dbReference>
<evidence type="ECO:0000256" key="5">
    <source>
        <dbReference type="ARBA" id="ARBA00022958"/>
    </source>
</evidence>
<dbReference type="InterPro" id="IPR038770">
    <property type="entry name" value="Na+/solute_symporter_sf"/>
</dbReference>
<evidence type="ECO:0000259" key="12">
    <source>
        <dbReference type="Pfam" id="PF00999"/>
    </source>
</evidence>
<comment type="subcellular location">
    <subcellularLocation>
        <location evidence="1">Membrane</location>
        <topology evidence="1">Multi-pass membrane protein</topology>
    </subcellularLocation>
</comment>
<feature type="transmembrane region" description="Helical" evidence="11">
    <location>
        <begin position="41"/>
        <end position="59"/>
    </location>
</feature>
<organism evidence="14 15">
    <name type="scientific">Vicia faba</name>
    <name type="common">Broad bean</name>
    <name type="synonym">Faba vulgaris</name>
    <dbReference type="NCBI Taxonomy" id="3906"/>
    <lineage>
        <taxon>Eukaryota</taxon>
        <taxon>Viridiplantae</taxon>
        <taxon>Streptophyta</taxon>
        <taxon>Embryophyta</taxon>
        <taxon>Tracheophyta</taxon>
        <taxon>Spermatophyta</taxon>
        <taxon>Magnoliopsida</taxon>
        <taxon>eudicotyledons</taxon>
        <taxon>Gunneridae</taxon>
        <taxon>Pentapetalae</taxon>
        <taxon>rosids</taxon>
        <taxon>fabids</taxon>
        <taxon>Fabales</taxon>
        <taxon>Fabaceae</taxon>
        <taxon>Papilionoideae</taxon>
        <taxon>50 kb inversion clade</taxon>
        <taxon>NPAAA clade</taxon>
        <taxon>Hologalegina</taxon>
        <taxon>IRL clade</taxon>
        <taxon>Fabeae</taxon>
        <taxon>Vicia</taxon>
    </lineage>
</organism>
<sequence>MSFSNVTYSLITNPDNTQRVCFNKIQSHGSSLWIDNALEQTLPAFVLQFALTIALNRALLFLAESCNVPRIVPNIFSGFLLGSSALGKWNPFFNNVFPFDNMLPLETMGALTLVYYAFLLGLELDLKPITRFYYNKKAIVVALVGLVFSLPTGIGLYYLLITDMGRKSLSLLDNDKHMRGAIFWGLTLSCSSEFPEVAKILLDLKLLLTENGQLALTSSLINDLFSWTLLLMVLTQLYYASLFSLFVILVLVLVCFYAIHPLAKWLVKKFGNGDREFVESEVVVLLHVVLLIGLVFDGLGAHSITGAFFLGVIIPKGSLNNAIQDKAFDFVSVFMMPLFYLIIGERTHIQVLAWETHCTTVVIVIVLAFLVKLGCIFAVSWIYQMPHMEGLSLALLMNTKGTMPLIILHTAMDRRELGNQPFVVMLLACWLMTAISGPILAMITKTLTTGRVPGGQRKNMKGTRPDSSLRVLACVHSKHDANAIVDLLKASSPSVRSPIQVLAVELIKMTNRPTSSLIVKDARKPSFRSNSSRLDSIKRNNGDNLGSFDNLSQAIFADKLRVISQYNSMHKDIINLCTRRHVNLIVTTLYKQATYDGLGVGTATARAMNIINRDHENKDEKKIVLENLIKEAPCCLAIFVDRGFSGDENHPKEKKIAMFYIGGVDDREALSYAWRMSRNMEVQLTVVRLVWDNPEDEFDEVDKEYLKVFAHQTIHSPTVRYLEKMVKNENETVKLLNRIGNKGFDMYIIGRGHGRKMSLAQTVDPVLDEPILGPLGDTLSDLNSASKTSILIFQRDAEAQCGGGGDGLGKHDVSATPVRFFGGGVNSQQEMFDPPTTLGHNIDV</sequence>
<feature type="transmembrane region" description="Helical" evidence="11">
    <location>
        <begin position="138"/>
        <end position="161"/>
    </location>
</feature>
<feature type="transmembrane region" description="Helical" evidence="11">
    <location>
        <begin position="240"/>
        <end position="263"/>
    </location>
</feature>
<evidence type="ECO:0000256" key="1">
    <source>
        <dbReference type="ARBA" id="ARBA00004141"/>
    </source>
</evidence>
<comment type="similarity">
    <text evidence="9">Belongs to the monovalent cation:proton antiporter 2 (CPA2) transporter (TC 2.A.37) family. CHX (TC 2.A.37.4) subfamily.</text>
</comment>
<feature type="region of interest" description="Disordered" evidence="10">
    <location>
        <begin position="825"/>
        <end position="844"/>
    </location>
</feature>
<feature type="domain" description="Cation/H(+) antiporter C-terminal" evidence="13">
    <location>
        <begin position="657"/>
        <end position="795"/>
    </location>
</feature>
<dbReference type="AlphaFoldDB" id="A0AAV1AWF6"/>
<evidence type="ECO:0000313" key="14">
    <source>
        <dbReference type="EMBL" id="CAI8613618.1"/>
    </source>
</evidence>
<dbReference type="PANTHER" id="PTHR32468">
    <property type="entry name" value="CATION/H + ANTIPORTER"/>
    <property type="match status" value="1"/>
</dbReference>
<feature type="transmembrane region" description="Helical" evidence="11">
    <location>
        <begin position="71"/>
        <end position="87"/>
    </location>
</feature>
<keyword evidence="5" id="KW-0630">Potassium</keyword>
<proteinExistence type="inferred from homology"/>
<dbReference type="GO" id="GO:0012505">
    <property type="term" value="C:endomembrane system"/>
    <property type="evidence" value="ECO:0007669"/>
    <property type="project" value="TreeGrafter"/>
</dbReference>
<evidence type="ECO:0008006" key="16">
    <source>
        <dbReference type="Google" id="ProtNLM"/>
    </source>
</evidence>
<dbReference type="InterPro" id="IPR006153">
    <property type="entry name" value="Cation/H_exchanger_TM"/>
</dbReference>
<keyword evidence="6 11" id="KW-1133">Transmembrane helix</keyword>